<evidence type="ECO:0008006" key="4">
    <source>
        <dbReference type="Google" id="ProtNLM"/>
    </source>
</evidence>
<sequence>MNTTPTNTVQQSLNTVQHSFIIEAFNPSTTSWARWVKRLEGAFKVFNTTDDMKVYYILHYMGASTYDILADKLSPVEPESKTYIEIIQTLEHFYSPSPLEVAEIFRFQSRKQVEGESIQEYCHALQKLSINCKFGNYLNNAVRNQLVFGLQSKRIQTRLLETKDLTLEKAMEVASSMEITEKDIQQLQHKGTNVHAKFVPFCSIHINQNPRNTNIT</sequence>
<accession>A0A1Y1KMZ3</accession>
<reference evidence="2" key="3">
    <citation type="submission" date="2019-08" db="EMBL/GenBank/DDBJ databases">
        <authorList>
            <consortium name="Photinus pyralis genome working group"/>
            <person name="Fallon T.R."/>
            <person name="Sander Lower S.E."/>
            <person name="Weng J.-K."/>
        </authorList>
    </citation>
    <scope>NUCLEOTIDE SEQUENCE</scope>
    <source>
        <strain evidence="2">1611_PpyrPB1</strain>
        <tissue evidence="2">Whole body</tissue>
    </source>
</reference>
<dbReference type="EMBL" id="GEZM01078295">
    <property type="protein sequence ID" value="JAV62773.1"/>
    <property type="molecule type" value="Transcribed_RNA"/>
</dbReference>
<keyword evidence="3" id="KW-1185">Reference proteome</keyword>
<evidence type="ECO:0000313" key="3">
    <source>
        <dbReference type="Proteomes" id="UP000327044"/>
    </source>
</evidence>
<dbReference type="PANTHER" id="PTHR33198:SF19">
    <property type="entry name" value="CCHC-TYPE DOMAIN-CONTAINING PROTEIN"/>
    <property type="match status" value="1"/>
</dbReference>
<evidence type="ECO:0000313" key="1">
    <source>
        <dbReference type="EMBL" id="JAV62773.1"/>
    </source>
</evidence>
<name>A0A1Y1KMZ3_PHOPY</name>
<dbReference type="AlphaFoldDB" id="A0A1Y1KMZ3"/>
<organism evidence="1">
    <name type="scientific">Photinus pyralis</name>
    <name type="common">Common eastern firefly</name>
    <name type="synonym">Lampyris pyralis</name>
    <dbReference type="NCBI Taxonomy" id="7054"/>
    <lineage>
        <taxon>Eukaryota</taxon>
        <taxon>Metazoa</taxon>
        <taxon>Ecdysozoa</taxon>
        <taxon>Arthropoda</taxon>
        <taxon>Hexapoda</taxon>
        <taxon>Insecta</taxon>
        <taxon>Pterygota</taxon>
        <taxon>Neoptera</taxon>
        <taxon>Endopterygota</taxon>
        <taxon>Coleoptera</taxon>
        <taxon>Polyphaga</taxon>
        <taxon>Elateriformia</taxon>
        <taxon>Elateroidea</taxon>
        <taxon>Lampyridae</taxon>
        <taxon>Lampyrinae</taxon>
        <taxon>Photinus</taxon>
    </lineage>
</organism>
<gene>
    <name evidence="2" type="ORF">PPYR_01495</name>
</gene>
<dbReference type="InParanoid" id="A0A1Y1KMZ3"/>
<evidence type="ECO:0000313" key="2">
    <source>
        <dbReference type="EMBL" id="KAB0804525.1"/>
    </source>
</evidence>
<dbReference type="EMBL" id="VVIM01000001">
    <property type="protein sequence ID" value="KAB0804525.1"/>
    <property type="molecule type" value="Genomic_DNA"/>
</dbReference>
<dbReference type="Proteomes" id="UP000327044">
    <property type="component" value="Unassembled WGS sequence"/>
</dbReference>
<reference evidence="1" key="1">
    <citation type="journal article" date="2016" name="Sci. Rep.">
        <title>Molecular characterization of firefly nuptial gifts: a multi-omics approach sheds light on postcopulatory sexual selection.</title>
        <authorList>
            <person name="Al-Wathiqui N."/>
            <person name="Fallon T.R."/>
            <person name="South A."/>
            <person name="Weng J.K."/>
            <person name="Lewis S.M."/>
        </authorList>
    </citation>
    <scope>NUCLEOTIDE SEQUENCE</scope>
</reference>
<protein>
    <recommendedName>
        <fullName evidence="4">Retrotransposon gag domain-containing protein</fullName>
    </recommendedName>
</protein>
<reference evidence="2 3" key="2">
    <citation type="journal article" date="2018" name="Elife">
        <title>Firefly genomes illuminate parallel origins of bioluminescence in beetles.</title>
        <authorList>
            <person name="Fallon T.R."/>
            <person name="Lower S.E."/>
            <person name="Chang C.H."/>
            <person name="Bessho-Uehara M."/>
            <person name="Martin G.J."/>
            <person name="Bewick A.J."/>
            <person name="Behringer M."/>
            <person name="Debat H.J."/>
            <person name="Wong I."/>
            <person name="Day J.C."/>
            <person name="Suvorov A."/>
            <person name="Silva C.J."/>
            <person name="Stanger-Hall K.F."/>
            <person name="Hall D.W."/>
            <person name="Schmitz R.J."/>
            <person name="Nelson D.R."/>
            <person name="Lewis S.M."/>
            <person name="Shigenobu S."/>
            <person name="Bybee S.M."/>
            <person name="Larracuente A.M."/>
            <person name="Oba Y."/>
            <person name="Weng J.K."/>
        </authorList>
    </citation>
    <scope>NUCLEOTIDE SEQUENCE [LARGE SCALE GENOMIC DNA]</scope>
    <source>
        <strain evidence="2">1611_PpyrPB1</strain>
        <tissue evidence="2">Whole body</tissue>
    </source>
</reference>
<dbReference type="PANTHER" id="PTHR33198">
    <property type="entry name" value="ANK_REP_REGION DOMAIN-CONTAINING PROTEIN-RELATED"/>
    <property type="match status" value="1"/>
</dbReference>
<proteinExistence type="predicted"/>